<name>A0A6C0CMC8_9ZZZZ</name>
<dbReference type="EMBL" id="MN739436">
    <property type="protein sequence ID" value="QHT04655.1"/>
    <property type="molecule type" value="Genomic_DNA"/>
</dbReference>
<dbReference type="AlphaFoldDB" id="A0A6C0CMC8"/>
<accession>A0A6C0CMC8</accession>
<sequence>MDILTTDNFTVLGIEFFDATLSTSLDHNIIQVYSPNDSIRESEYVDALHIH</sequence>
<proteinExistence type="predicted"/>
<reference evidence="1" key="1">
    <citation type="journal article" date="2020" name="Nature">
        <title>Giant virus diversity and host interactions through global metagenomics.</title>
        <authorList>
            <person name="Schulz F."/>
            <person name="Roux S."/>
            <person name="Paez-Espino D."/>
            <person name="Jungbluth S."/>
            <person name="Walsh D.A."/>
            <person name="Denef V.J."/>
            <person name="McMahon K.D."/>
            <person name="Konstantinidis K.T."/>
            <person name="Eloe-Fadrosh E.A."/>
            <person name="Kyrpides N.C."/>
            <person name="Woyke T."/>
        </authorList>
    </citation>
    <scope>NUCLEOTIDE SEQUENCE</scope>
    <source>
        <strain evidence="1">GVMAG-M-3300021343-4</strain>
    </source>
</reference>
<protein>
    <submittedName>
        <fullName evidence="1">Uncharacterized protein</fullName>
    </submittedName>
</protein>
<evidence type="ECO:0000313" key="1">
    <source>
        <dbReference type="EMBL" id="QHT04655.1"/>
    </source>
</evidence>
<organism evidence="1">
    <name type="scientific">viral metagenome</name>
    <dbReference type="NCBI Taxonomy" id="1070528"/>
    <lineage>
        <taxon>unclassified sequences</taxon>
        <taxon>metagenomes</taxon>
        <taxon>organismal metagenomes</taxon>
    </lineage>
</organism>